<dbReference type="InterPro" id="IPR018537">
    <property type="entry name" value="Peptidoglycan-bd_3"/>
</dbReference>
<dbReference type="Proteomes" id="UP001597213">
    <property type="component" value="Unassembled WGS sequence"/>
</dbReference>
<dbReference type="InterPro" id="IPR008565">
    <property type="entry name" value="TtsA-like_GH18_dom"/>
</dbReference>
<evidence type="ECO:0000313" key="3">
    <source>
        <dbReference type="EMBL" id="MFD1882082.1"/>
    </source>
</evidence>
<evidence type="ECO:0000259" key="1">
    <source>
        <dbReference type="Pfam" id="PF05838"/>
    </source>
</evidence>
<dbReference type="RefSeq" id="WP_379142438.1">
    <property type="nucleotide sequence ID" value="NZ_JBHUEN010000026.1"/>
</dbReference>
<dbReference type="NCBIfam" id="NF040573">
    <property type="entry name" value="holin_dep_muram"/>
    <property type="match status" value="1"/>
</dbReference>
<name>A0ABW4R777_9RHOB</name>
<reference evidence="4" key="1">
    <citation type="journal article" date="2019" name="Int. J. Syst. Evol. Microbiol.">
        <title>The Global Catalogue of Microorganisms (GCM) 10K type strain sequencing project: providing services to taxonomists for standard genome sequencing and annotation.</title>
        <authorList>
            <consortium name="The Broad Institute Genomics Platform"/>
            <consortium name="The Broad Institute Genome Sequencing Center for Infectious Disease"/>
            <person name="Wu L."/>
            <person name="Ma J."/>
        </authorList>
    </citation>
    <scope>NUCLEOTIDE SEQUENCE [LARGE SCALE GENOMIC DNA]</scope>
    <source>
        <strain evidence="4">CCUG 56029</strain>
    </source>
</reference>
<dbReference type="SUPFAM" id="SSF53955">
    <property type="entry name" value="Lysozyme-like"/>
    <property type="match status" value="1"/>
</dbReference>
<protein>
    <submittedName>
        <fullName evidence="3">Holin-associated N-acetylmuramidase</fullName>
    </submittedName>
</protein>
<dbReference type="Pfam" id="PF09374">
    <property type="entry name" value="PG_binding_3"/>
    <property type="match status" value="1"/>
</dbReference>
<dbReference type="InterPro" id="IPR023346">
    <property type="entry name" value="Lysozyme-like_dom_sf"/>
</dbReference>
<organism evidence="3 4">
    <name type="scientific">Paracoccus pacificus</name>
    <dbReference type="NCBI Taxonomy" id="1463598"/>
    <lineage>
        <taxon>Bacteria</taxon>
        <taxon>Pseudomonadati</taxon>
        <taxon>Pseudomonadota</taxon>
        <taxon>Alphaproteobacteria</taxon>
        <taxon>Rhodobacterales</taxon>
        <taxon>Paracoccaceae</taxon>
        <taxon>Paracoccus</taxon>
    </lineage>
</organism>
<evidence type="ECO:0000313" key="4">
    <source>
        <dbReference type="Proteomes" id="UP001597213"/>
    </source>
</evidence>
<sequence length="203" mass="22132">MQTIDQIAAEIVGREGGYVNDPDDPGGATKYGVTIGTMRRLGIDVTGDGRVDAADVKALSRTQAQQIFVQHYFKAPGLDRLPEPLQPSVFDMYVNAGANAVKILQRLLVRMGFDLDDDGILGPVTAARAHDAMAVAPNHLVDAYGIERRNYYYALGDARAASRKYARSGGGGKGGWITRAEAFIAQKYHLTLAQHRERVSKWV</sequence>
<gene>
    <name evidence="3" type="ORF">ACFSCT_10180</name>
</gene>
<accession>A0ABW4R777</accession>
<evidence type="ECO:0000259" key="2">
    <source>
        <dbReference type="Pfam" id="PF09374"/>
    </source>
</evidence>
<dbReference type="Pfam" id="PF05838">
    <property type="entry name" value="Glyco_hydro_108"/>
    <property type="match status" value="1"/>
</dbReference>
<feature type="domain" description="Peptidoglycan binding" evidence="2">
    <location>
        <begin position="99"/>
        <end position="181"/>
    </location>
</feature>
<proteinExistence type="predicted"/>
<dbReference type="EMBL" id="JBHUEN010000026">
    <property type="protein sequence ID" value="MFD1882082.1"/>
    <property type="molecule type" value="Genomic_DNA"/>
</dbReference>
<keyword evidence="4" id="KW-1185">Reference proteome</keyword>
<dbReference type="CDD" id="cd13926">
    <property type="entry name" value="N-acetylmuramidase_GH108"/>
    <property type="match status" value="1"/>
</dbReference>
<dbReference type="Gene3D" id="1.20.141.10">
    <property type="entry name" value="Chitosanase, subunit A, domain 1"/>
    <property type="match status" value="1"/>
</dbReference>
<feature type="domain" description="TtsA-like Glycoside hydrolase family 108" evidence="1">
    <location>
        <begin position="9"/>
        <end position="97"/>
    </location>
</feature>
<comment type="caution">
    <text evidence="3">The sequence shown here is derived from an EMBL/GenBank/DDBJ whole genome shotgun (WGS) entry which is preliminary data.</text>
</comment>